<dbReference type="Gene3D" id="3.10.105.10">
    <property type="entry name" value="Dipeptide-binding Protein, Domain 3"/>
    <property type="match status" value="1"/>
</dbReference>
<accession>X1T4L6</accession>
<sequence>MLNTLSITAITLRTDRPPFDNVKVRQAMFIGTDRKTIHRAVFEVGDTHSLPLMTGVPGFIPLDELPPETRLLFDYNPELARQMLADE</sequence>
<organism evidence="2">
    <name type="scientific">marine sediment metagenome</name>
    <dbReference type="NCBI Taxonomy" id="412755"/>
    <lineage>
        <taxon>unclassified sequences</taxon>
        <taxon>metagenomes</taxon>
        <taxon>ecological metagenomes</taxon>
    </lineage>
</organism>
<dbReference type="SUPFAM" id="SSF53850">
    <property type="entry name" value="Periplasmic binding protein-like II"/>
    <property type="match status" value="1"/>
</dbReference>
<dbReference type="EMBL" id="BARW01021174">
    <property type="protein sequence ID" value="GAJ00184.1"/>
    <property type="molecule type" value="Genomic_DNA"/>
</dbReference>
<feature type="domain" description="Solute-binding protein family 5" evidence="1">
    <location>
        <begin position="5"/>
        <end position="86"/>
    </location>
</feature>
<protein>
    <recommendedName>
        <fullName evidence="1">Solute-binding protein family 5 domain-containing protein</fullName>
    </recommendedName>
</protein>
<comment type="caution">
    <text evidence="2">The sequence shown here is derived from an EMBL/GenBank/DDBJ whole genome shotgun (WGS) entry which is preliminary data.</text>
</comment>
<evidence type="ECO:0000259" key="1">
    <source>
        <dbReference type="Pfam" id="PF00496"/>
    </source>
</evidence>
<dbReference type="InterPro" id="IPR000914">
    <property type="entry name" value="SBP_5_dom"/>
</dbReference>
<dbReference type="AlphaFoldDB" id="X1T4L6"/>
<proteinExistence type="predicted"/>
<dbReference type="Pfam" id="PF00496">
    <property type="entry name" value="SBP_bac_5"/>
    <property type="match status" value="1"/>
</dbReference>
<gene>
    <name evidence="2" type="ORF">S12H4_35629</name>
</gene>
<reference evidence="2" key="1">
    <citation type="journal article" date="2014" name="Front. Microbiol.">
        <title>High frequency of phylogenetically diverse reductive dehalogenase-homologous genes in deep subseafloor sedimentary metagenomes.</title>
        <authorList>
            <person name="Kawai M."/>
            <person name="Futagami T."/>
            <person name="Toyoda A."/>
            <person name="Takaki Y."/>
            <person name="Nishi S."/>
            <person name="Hori S."/>
            <person name="Arai W."/>
            <person name="Tsubouchi T."/>
            <person name="Morono Y."/>
            <person name="Uchiyama I."/>
            <person name="Ito T."/>
            <person name="Fujiyama A."/>
            <person name="Inagaki F."/>
            <person name="Takami H."/>
        </authorList>
    </citation>
    <scope>NUCLEOTIDE SEQUENCE</scope>
    <source>
        <strain evidence="2">Expedition CK06-06</strain>
    </source>
</reference>
<name>X1T4L6_9ZZZZ</name>
<evidence type="ECO:0000313" key="2">
    <source>
        <dbReference type="EMBL" id="GAJ00184.1"/>
    </source>
</evidence>
<feature type="non-terminal residue" evidence="2">
    <location>
        <position position="87"/>
    </location>
</feature>